<protein>
    <recommendedName>
        <fullName evidence="2">Response regulatory domain-containing protein</fullName>
    </recommendedName>
</protein>
<dbReference type="InterPro" id="IPR011006">
    <property type="entry name" value="CheY-like_superfamily"/>
</dbReference>
<dbReference type="SUPFAM" id="SSF52172">
    <property type="entry name" value="CheY-like"/>
    <property type="match status" value="1"/>
</dbReference>
<gene>
    <name evidence="3" type="ORF">DKT75_10570</name>
</gene>
<comment type="caution">
    <text evidence="1">Lacks conserved residue(s) required for the propagation of feature annotation.</text>
</comment>
<evidence type="ECO:0000313" key="4">
    <source>
        <dbReference type="Proteomes" id="UP000245506"/>
    </source>
</evidence>
<dbReference type="EMBL" id="QGKL01000029">
    <property type="protein sequence ID" value="PWQ96415.1"/>
    <property type="molecule type" value="Genomic_DNA"/>
</dbReference>
<sequence>MLLGSLHKSAVNAKSPDVRVDNMLKESLSVLIIEENKGYAESTSLYVKEVLPFAKVAVVGSFCDFLNYLDNHSPDLILSEYKFAGFCGLDVMDYSRQSLPKSLFIFVTNAFEDESIASQTVLAKADDFLLKNTLEKLPEKINKLLIGGRVSCNDTYFDLSRVEKFVSEMNRDNMTHIQSYMQIKEDIQSARF</sequence>
<keyword evidence="4" id="KW-1185">Reference proteome</keyword>
<dbReference type="PROSITE" id="PS50110">
    <property type="entry name" value="RESPONSE_REGULATORY"/>
    <property type="match status" value="1"/>
</dbReference>
<reference evidence="3 4" key="1">
    <citation type="submission" date="2018-05" db="EMBL/GenBank/DDBJ databases">
        <title>Leucothrix arctica sp. nov., isolated from Arctic seawater.</title>
        <authorList>
            <person name="Choi A."/>
            <person name="Baek K."/>
        </authorList>
    </citation>
    <scope>NUCLEOTIDE SEQUENCE [LARGE SCALE GENOMIC DNA]</scope>
    <source>
        <strain evidence="3 4">IMCC9719</strain>
    </source>
</reference>
<dbReference type="CDD" id="cd00156">
    <property type="entry name" value="REC"/>
    <property type="match status" value="1"/>
</dbReference>
<name>A0A317CCJ8_9GAMM</name>
<evidence type="ECO:0000313" key="3">
    <source>
        <dbReference type="EMBL" id="PWQ96415.1"/>
    </source>
</evidence>
<feature type="domain" description="Response regulatory" evidence="2">
    <location>
        <begin position="29"/>
        <end position="146"/>
    </location>
</feature>
<proteinExistence type="predicted"/>
<dbReference type="AlphaFoldDB" id="A0A317CCJ8"/>
<comment type="caution">
    <text evidence="3">The sequence shown here is derived from an EMBL/GenBank/DDBJ whole genome shotgun (WGS) entry which is preliminary data.</text>
</comment>
<dbReference type="GO" id="GO:0000160">
    <property type="term" value="P:phosphorelay signal transduction system"/>
    <property type="evidence" value="ECO:0007669"/>
    <property type="project" value="InterPro"/>
</dbReference>
<dbReference type="Proteomes" id="UP000245506">
    <property type="component" value="Unassembled WGS sequence"/>
</dbReference>
<organism evidence="3 4">
    <name type="scientific">Leucothrix arctica</name>
    <dbReference type="NCBI Taxonomy" id="1481894"/>
    <lineage>
        <taxon>Bacteria</taxon>
        <taxon>Pseudomonadati</taxon>
        <taxon>Pseudomonadota</taxon>
        <taxon>Gammaproteobacteria</taxon>
        <taxon>Thiotrichales</taxon>
        <taxon>Thiotrichaceae</taxon>
        <taxon>Leucothrix</taxon>
    </lineage>
</organism>
<dbReference type="Pfam" id="PF00072">
    <property type="entry name" value="Response_reg"/>
    <property type="match status" value="1"/>
</dbReference>
<dbReference type="Gene3D" id="3.40.50.2300">
    <property type="match status" value="1"/>
</dbReference>
<evidence type="ECO:0000259" key="2">
    <source>
        <dbReference type="PROSITE" id="PS50110"/>
    </source>
</evidence>
<accession>A0A317CCJ8</accession>
<evidence type="ECO:0000256" key="1">
    <source>
        <dbReference type="PROSITE-ProRule" id="PRU00169"/>
    </source>
</evidence>
<dbReference type="InterPro" id="IPR001789">
    <property type="entry name" value="Sig_transdc_resp-reg_receiver"/>
</dbReference>